<reference evidence="4 5" key="1">
    <citation type="submission" date="2016-05" db="EMBL/GenBank/DDBJ databases">
        <title>First whole genome sequencing of Entamoeba histolytica HM1:IMSS-clone-6.</title>
        <authorList>
            <person name="Mukherjee Avik.K."/>
            <person name="Izumyama S."/>
            <person name="Nakada-Tsukui K."/>
            <person name="Nozaki T."/>
        </authorList>
    </citation>
    <scope>NUCLEOTIDE SEQUENCE [LARGE SCALE GENOMIC DNA]</scope>
    <source>
        <strain evidence="4 5">HM1:IMSS clone 6</strain>
    </source>
</reference>
<evidence type="ECO:0000313" key="4">
    <source>
        <dbReference type="EMBL" id="GAT97828.1"/>
    </source>
</evidence>
<organism evidence="4 5">
    <name type="scientific">Entamoeba histolytica</name>
    <dbReference type="NCBI Taxonomy" id="5759"/>
    <lineage>
        <taxon>Eukaryota</taxon>
        <taxon>Amoebozoa</taxon>
        <taxon>Evosea</taxon>
        <taxon>Archamoebae</taxon>
        <taxon>Mastigamoebida</taxon>
        <taxon>Entamoebidae</taxon>
        <taxon>Entamoeba</taxon>
    </lineage>
</organism>
<dbReference type="InterPro" id="IPR028097">
    <property type="entry name" value="FAM91_C_dom"/>
</dbReference>
<dbReference type="VEuPathDB" id="AmoebaDB:KM1_175150"/>
<gene>
    <name evidence="4" type="ORF">CL6EHI_101270</name>
</gene>
<sequence length="686" mass="80543">MTIEEIEKELSYYKSYHEITNESFKMICPNEISYKNFAIKYYCKNQFKYNIKIGKICQLNEEKYYNKLMEYSLQKMMPYPYHLIDIGFFNSINHSDKLNPPKYYAQLIKKLLNEGLPFDRLPAFTARDVFRFLGVSRNQFTEIANRYKSEKRKLLSRKFPLNFEVKQPNCQPWWIIRTYSNNNEGKLTTTEKSIKECLDKEIYLSNVFIIIPVEEKDSFIPIIHDNIIITRTTKMEYIYYRILLLIDDRLTIKDLMSILIDPNDPLILQKKEEIIKAISYLVRLNRLNKVEIRDIQCNGIIPTPRINQQTKKRVCFIVDEAIVSTLMTGITKTDDIKRIVVHLFETGRLTNDQVYALICLIELLKTQPCAKDSRAHYKKFFNVANSLVNIIKSLQQLICNEEVFGLCDGIEIIKMECLKYLTEKEKENYRMKYTSALIGSNSKIISCQHTPFCPQLIPHSVFSSYLFTIFLNYSYNSGISTLILPKGSFLQSLPNQFHQFNFILSTTFTHRQDIVSTSNALLFLNETLKSQPIIIHGLQFNKPHYENIIFPIEFSQSPLKKHPIIQKLSSDLTLSKFVGKIVLINTTENDFDLNKFDNWEFFDIVFGIPMDCYDENQQCVNALPSLLIENSKEEMWETSSDIVQVFFQFLSKNGFDYNSLNNQYILKEDILLYPSQPILFEKKNIN</sequence>
<dbReference type="Proteomes" id="UP000078387">
    <property type="component" value="Unassembled WGS sequence"/>
</dbReference>
<evidence type="ECO:0000259" key="3">
    <source>
        <dbReference type="Pfam" id="PF14648"/>
    </source>
</evidence>
<proteinExistence type="inferred from homology"/>
<dbReference type="InterPro" id="IPR028091">
    <property type="entry name" value="FAM91_N_dom"/>
</dbReference>
<comment type="similarity">
    <text evidence="1">Belongs to the FAM91 family.</text>
</comment>
<name>A0A175JWK9_ENTHI</name>
<dbReference type="PANTHER" id="PTHR28441">
    <property type="entry name" value="PROTEIN FAM91A1"/>
    <property type="match status" value="1"/>
</dbReference>
<feature type="domain" description="FAM91 N-terminal" evidence="2">
    <location>
        <begin position="16"/>
        <end position="289"/>
    </location>
</feature>
<dbReference type="EMBL" id="BDEQ01000001">
    <property type="protein sequence ID" value="GAT97828.1"/>
    <property type="molecule type" value="Genomic_DNA"/>
</dbReference>
<dbReference type="Pfam" id="PF14648">
    <property type="entry name" value="FAM91_C"/>
    <property type="match status" value="1"/>
</dbReference>
<dbReference type="PANTHER" id="PTHR28441:SF2">
    <property type="entry name" value="PROTEIN FAM91A1"/>
    <property type="match status" value="1"/>
</dbReference>
<dbReference type="eggNOG" id="KOG3707">
    <property type="taxonomic scope" value="Eukaryota"/>
</dbReference>
<evidence type="ECO:0000256" key="1">
    <source>
        <dbReference type="ARBA" id="ARBA00010319"/>
    </source>
</evidence>
<dbReference type="VEuPathDB" id="AmoebaDB:EHI8A_111220"/>
<feature type="domain" description="FAM91 C-terminal" evidence="3">
    <location>
        <begin position="311"/>
        <end position="589"/>
    </location>
</feature>
<dbReference type="Pfam" id="PF14647">
    <property type="entry name" value="FAM91_N"/>
    <property type="match status" value="1"/>
</dbReference>
<evidence type="ECO:0008006" key="6">
    <source>
        <dbReference type="Google" id="ProtNLM"/>
    </source>
</evidence>
<protein>
    <recommendedName>
        <fullName evidence="6">FAM91 N-terminal domain-containing protein</fullName>
    </recommendedName>
</protein>
<dbReference type="InterPro" id="IPR039199">
    <property type="entry name" value="FAM91"/>
</dbReference>
<dbReference type="VEuPathDB" id="AmoebaDB:EHI_101270"/>
<accession>A0A175JWK9</accession>
<comment type="caution">
    <text evidence="4">The sequence shown here is derived from an EMBL/GenBank/DDBJ whole genome shotgun (WGS) entry which is preliminary data.</text>
</comment>
<evidence type="ECO:0000259" key="2">
    <source>
        <dbReference type="Pfam" id="PF14647"/>
    </source>
</evidence>
<dbReference type="VEuPathDB" id="AmoebaDB:EHI5A_067690"/>
<dbReference type="AlphaFoldDB" id="A0A175JWK9"/>
<dbReference type="VEuPathDB" id="AmoebaDB:EHI7A_104660"/>
<evidence type="ECO:0000313" key="5">
    <source>
        <dbReference type="Proteomes" id="UP000078387"/>
    </source>
</evidence>